<keyword evidence="3" id="KW-1185">Reference proteome</keyword>
<sequence>MPAFFAAIWGFCGSLIGFLSSIAVTFLTRFLDKISVGSFFSSMLLPLIKAGTFSVMFLVFTGFLNFIKKIYDLVKRILNEINTVQNGGGENDILGLATDILNSIGFFKALDDSWTLLSPLYFGFLALFTYLLLAKAYQLVVGFLLEFFNLSSGASANSIKGRK</sequence>
<keyword evidence="1" id="KW-0812">Transmembrane</keyword>
<feature type="transmembrane region" description="Helical" evidence="1">
    <location>
        <begin position="7"/>
        <end position="27"/>
    </location>
</feature>
<evidence type="ECO:0000256" key="1">
    <source>
        <dbReference type="SAM" id="Phobius"/>
    </source>
</evidence>
<feature type="transmembrane region" description="Helical" evidence="1">
    <location>
        <begin position="114"/>
        <end position="133"/>
    </location>
</feature>
<dbReference type="RefSeq" id="WP_179974885.1">
    <property type="nucleotide sequence ID" value="NZ_CP049075.1"/>
</dbReference>
<dbReference type="AlphaFoldDB" id="A0A7H9CHX7"/>
<evidence type="ECO:0000313" key="3">
    <source>
        <dbReference type="Proteomes" id="UP000509414"/>
    </source>
</evidence>
<protein>
    <submittedName>
        <fullName evidence="2">Putative membrane protein</fullName>
    </submittedName>
</protein>
<reference evidence="2 3" key="1">
    <citation type="submission" date="2020-02" db="EMBL/GenBank/DDBJ databases">
        <title>Complete genome sequence of the novel Campylobacter species Candidatus Campylobacter infans.</title>
        <authorList>
            <person name="Duim B."/>
            <person name="Zomer A."/>
            <person name="van der Graaf L."/>
            <person name="Wagenaar J."/>
        </authorList>
    </citation>
    <scope>NUCLEOTIDE SEQUENCE [LARGE SCALE GENOMIC DNA]</scope>
    <source>
        <strain evidence="2 3">19S00001</strain>
    </source>
</reference>
<proteinExistence type="predicted"/>
<gene>
    <name evidence="2" type="ORF">CINF_1219</name>
</gene>
<dbReference type="EMBL" id="CP049075">
    <property type="protein sequence ID" value="QLI05706.1"/>
    <property type="molecule type" value="Genomic_DNA"/>
</dbReference>
<organism evidence="2 3">
    <name type="scientific">Candidatus Campylobacter infans</name>
    <dbReference type="NCBI Taxonomy" id="2561898"/>
    <lineage>
        <taxon>Bacteria</taxon>
        <taxon>Pseudomonadati</taxon>
        <taxon>Campylobacterota</taxon>
        <taxon>Epsilonproteobacteria</taxon>
        <taxon>Campylobacterales</taxon>
        <taxon>Campylobacteraceae</taxon>
        <taxon>Campylobacter</taxon>
    </lineage>
</organism>
<keyword evidence="1" id="KW-1133">Transmembrane helix</keyword>
<evidence type="ECO:0000313" key="2">
    <source>
        <dbReference type="EMBL" id="QLI05706.1"/>
    </source>
</evidence>
<feature type="transmembrane region" description="Helical" evidence="1">
    <location>
        <begin position="139"/>
        <end position="159"/>
    </location>
</feature>
<keyword evidence="1" id="KW-0472">Membrane</keyword>
<accession>A0A7H9CHX7</accession>
<dbReference type="Proteomes" id="UP000509414">
    <property type="component" value="Chromosome"/>
</dbReference>
<feature type="transmembrane region" description="Helical" evidence="1">
    <location>
        <begin position="47"/>
        <end position="67"/>
    </location>
</feature>
<dbReference type="KEGG" id="cinf:CINF_1219"/>
<name>A0A7H9CHX7_9BACT</name>